<comment type="caution">
    <text evidence="1">The sequence shown here is derived from an EMBL/GenBank/DDBJ whole genome shotgun (WGS) entry which is preliminary data.</text>
</comment>
<evidence type="ECO:0000313" key="1">
    <source>
        <dbReference type="EMBL" id="TWU59942.1"/>
    </source>
</evidence>
<dbReference type="OrthoDB" id="490846at2"/>
<name>A0A5C6FJU9_9BACT</name>
<accession>A0A5C6FJU9</accession>
<sequence>MAHSFDIRHGELIDVIGSPVRFEDVTFVPASTRLTGTSFSAQFNLIDWAREQQRKLPAIVRGDENAAWFLGRLIYLFNTENVAEDERMEKTCFDVSFVAILSDASNLAVPFDCSDHYGRTSLMFSSDDEPPLGLRSRIADAFYGLMLDEPDSLTDYDNRMFHSGTGFWIEFGVSHGEPYFDEGSDADT</sequence>
<keyword evidence="2" id="KW-1185">Reference proteome</keyword>
<reference evidence="1 2" key="1">
    <citation type="submission" date="2019-02" db="EMBL/GenBank/DDBJ databases">
        <title>Deep-cultivation of Planctomycetes and their phenomic and genomic characterization uncovers novel biology.</title>
        <authorList>
            <person name="Wiegand S."/>
            <person name="Jogler M."/>
            <person name="Boedeker C."/>
            <person name="Pinto D."/>
            <person name="Vollmers J."/>
            <person name="Rivas-Marin E."/>
            <person name="Kohn T."/>
            <person name="Peeters S.H."/>
            <person name="Heuer A."/>
            <person name="Rast P."/>
            <person name="Oberbeckmann S."/>
            <person name="Bunk B."/>
            <person name="Jeske O."/>
            <person name="Meyerdierks A."/>
            <person name="Storesund J.E."/>
            <person name="Kallscheuer N."/>
            <person name="Luecker S."/>
            <person name="Lage O.M."/>
            <person name="Pohl T."/>
            <person name="Merkel B.J."/>
            <person name="Hornburger P."/>
            <person name="Mueller R.-W."/>
            <person name="Bruemmer F."/>
            <person name="Labrenz M."/>
            <person name="Spormann A.M."/>
            <person name="Op Den Camp H."/>
            <person name="Overmann J."/>
            <person name="Amann R."/>
            <person name="Jetten M.S.M."/>
            <person name="Mascher T."/>
            <person name="Medema M.H."/>
            <person name="Devos D.P."/>
            <person name="Kaster A.-K."/>
            <person name="Ovreas L."/>
            <person name="Rohde M."/>
            <person name="Galperin M.Y."/>
            <person name="Jogler C."/>
        </authorList>
    </citation>
    <scope>NUCLEOTIDE SEQUENCE [LARGE SCALE GENOMIC DNA]</scope>
    <source>
        <strain evidence="1 2">Poly51</strain>
    </source>
</reference>
<evidence type="ECO:0000313" key="2">
    <source>
        <dbReference type="Proteomes" id="UP000318288"/>
    </source>
</evidence>
<gene>
    <name evidence="1" type="ORF">Poly51_02150</name>
</gene>
<dbReference type="RefSeq" id="WP_146453501.1">
    <property type="nucleotide sequence ID" value="NZ_SJPW01000001.1"/>
</dbReference>
<proteinExistence type="predicted"/>
<dbReference type="Proteomes" id="UP000318288">
    <property type="component" value="Unassembled WGS sequence"/>
</dbReference>
<dbReference type="EMBL" id="SJPW01000001">
    <property type="protein sequence ID" value="TWU59942.1"/>
    <property type="molecule type" value="Genomic_DNA"/>
</dbReference>
<dbReference type="AlphaFoldDB" id="A0A5C6FJU9"/>
<protein>
    <submittedName>
        <fullName evidence="1">Uncharacterized protein</fullName>
    </submittedName>
</protein>
<organism evidence="1 2">
    <name type="scientific">Rubripirellula tenax</name>
    <dbReference type="NCBI Taxonomy" id="2528015"/>
    <lineage>
        <taxon>Bacteria</taxon>
        <taxon>Pseudomonadati</taxon>
        <taxon>Planctomycetota</taxon>
        <taxon>Planctomycetia</taxon>
        <taxon>Pirellulales</taxon>
        <taxon>Pirellulaceae</taxon>
        <taxon>Rubripirellula</taxon>
    </lineage>
</organism>